<name>A0A926EJX9_9FIRM</name>
<evidence type="ECO:0000313" key="11">
    <source>
        <dbReference type="EMBL" id="MBC8580964.1"/>
    </source>
</evidence>
<dbReference type="Proteomes" id="UP000655830">
    <property type="component" value="Unassembled WGS sequence"/>
</dbReference>
<evidence type="ECO:0000256" key="4">
    <source>
        <dbReference type="ARBA" id="ARBA00022862"/>
    </source>
</evidence>
<keyword evidence="2 8" id="KW-0963">Cytoplasm</keyword>
<accession>A0A926EJX9</accession>
<dbReference type="InterPro" id="IPR036249">
    <property type="entry name" value="Thioredoxin-like_sf"/>
</dbReference>
<dbReference type="InterPro" id="IPR000866">
    <property type="entry name" value="AhpC/TSA"/>
</dbReference>
<gene>
    <name evidence="11" type="ORF">H8718_15705</name>
</gene>
<dbReference type="EMBL" id="JACRSY010000032">
    <property type="protein sequence ID" value="MBC8580964.1"/>
    <property type="molecule type" value="Genomic_DNA"/>
</dbReference>
<evidence type="ECO:0000259" key="10">
    <source>
        <dbReference type="PROSITE" id="PS51352"/>
    </source>
</evidence>
<comment type="subunit">
    <text evidence="8">Homodecamer. Pentamer of dimers that assemble into a ring structure.</text>
</comment>
<dbReference type="GO" id="GO:0045454">
    <property type="term" value="P:cell redox homeostasis"/>
    <property type="evidence" value="ECO:0007669"/>
    <property type="project" value="TreeGrafter"/>
</dbReference>
<dbReference type="NCBIfam" id="NF009668">
    <property type="entry name" value="PRK13189.1"/>
    <property type="match status" value="1"/>
</dbReference>
<comment type="function">
    <text evidence="8">Thiol-specific peroxidase that catalyzes the reduction of hydrogen peroxide and organic hydroperoxides to water and alcohols, respectively. Plays a role in cell protection against oxidative stress by detoxifying peroxides.</text>
</comment>
<evidence type="ECO:0000256" key="9">
    <source>
        <dbReference type="PIRSR" id="PIRSR000239-1"/>
    </source>
</evidence>
<feature type="domain" description="Thioredoxin" evidence="10">
    <location>
        <begin position="5"/>
        <end position="160"/>
    </location>
</feature>
<dbReference type="Gene3D" id="3.40.30.10">
    <property type="entry name" value="Glutaredoxin"/>
    <property type="match status" value="1"/>
</dbReference>
<feature type="active site" description="Cysteine sulfenic acid (-SOH) intermediate" evidence="8">
    <location>
        <position position="47"/>
    </location>
</feature>
<reference evidence="11" key="1">
    <citation type="submission" date="2020-08" db="EMBL/GenBank/DDBJ databases">
        <title>Genome public.</title>
        <authorList>
            <person name="Liu C."/>
            <person name="Sun Q."/>
        </authorList>
    </citation>
    <scope>NUCLEOTIDE SEQUENCE</scope>
    <source>
        <strain evidence="11">NSJ-12</strain>
    </source>
</reference>
<dbReference type="CDD" id="cd03016">
    <property type="entry name" value="PRX_1cys"/>
    <property type="match status" value="1"/>
</dbReference>
<dbReference type="Pfam" id="PF10417">
    <property type="entry name" value="1-cysPrx_C"/>
    <property type="match status" value="1"/>
</dbReference>
<dbReference type="InterPro" id="IPR013766">
    <property type="entry name" value="Thioredoxin_domain"/>
</dbReference>
<keyword evidence="4 8" id="KW-0049">Antioxidant</keyword>
<dbReference type="SUPFAM" id="SSF52833">
    <property type="entry name" value="Thioredoxin-like"/>
    <property type="match status" value="1"/>
</dbReference>
<dbReference type="EC" id="1.11.1.24" evidence="8"/>
<keyword evidence="6 8" id="KW-0676">Redox-active center</keyword>
<keyword evidence="12" id="KW-1185">Reference proteome</keyword>
<dbReference type="GO" id="GO:0008379">
    <property type="term" value="F:thioredoxin peroxidase activity"/>
    <property type="evidence" value="ECO:0007669"/>
    <property type="project" value="TreeGrafter"/>
</dbReference>
<evidence type="ECO:0000256" key="3">
    <source>
        <dbReference type="ARBA" id="ARBA00022559"/>
    </source>
</evidence>
<evidence type="ECO:0000256" key="2">
    <source>
        <dbReference type="ARBA" id="ARBA00022490"/>
    </source>
</evidence>
<evidence type="ECO:0000256" key="5">
    <source>
        <dbReference type="ARBA" id="ARBA00023002"/>
    </source>
</evidence>
<dbReference type="PANTHER" id="PTHR10681:SF121">
    <property type="entry name" value="ALKYL HYDROPEROXIDE REDUCTASE C"/>
    <property type="match status" value="1"/>
</dbReference>
<keyword evidence="8" id="KW-1015">Disulfide bond</keyword>
<dbReference type="Pfam" id="PF00578">
    <property type="entry name" value="AhpC-TSA"/>
    <property type="match status" value="1"/>
</dbReference>
<feature type="binding site" evidence="8">
    <location>
        <position position="123"/>
    </location>
    <ligand>
        <name>substrate</name>
    </ligand>
</feature>
<dbReference type="Gene3D" id="3.30.1020.10">
    <property type="entry name" value="Antioxidant, Horf6, Chain A, domain2"/>
    <property type="match status" value="1"/>
</dbReference>
<dbReference type="InterPro" id="IPR019479">
    <property type="entry name" value="Peroxiredoxin_C"/>
</dbReference>
<dbReference type="GO" id="GO:0042744">
    <property type="term" value="P:hydrogen peroxide catabolic process"/>
    <property type="evidence" value="ECO:0007669"/>
    <property type="project" value="TreeGrafter"/>
</dbReference>
<comment type="miscellaneous">
    <text evidence="8">The active site is a conserved redox-active cysteine residue, the peroxidatic cysteine (C(P)), which makes the nucleophilic attack on the peroxide substrate. The peroxide oxidizes the C(P)-SH to cysteine sulfenic acid (C(P)-SOH), which then reacts with another cysteine residue, the resolving cysteine (C(R)), to form a disulfide bridge. The disulfide is subsequently reduced by an appropriate electron donor to complete the catalytic cycle. Although the primary sequence of this enzyme is similar to those of the 1-Cys Prx6 enzymes, its catalytic properties resemble those of the typical 2-Cys Prxs and C(R) is provided by the other dimeric subunit to form an intersubunit disulfide. The disulfide is subsequently reduced by thioredoxin.</text>
</comment>
<comment type="caution">
    <text evidence="11">The sequence shown here is derived from an EMBL/GenBank/DDBJ whole genome shotgun (WGS) entry which is preliminary data.</text>
</comment>
<evidence type="ECO:0000256" key="6">
    <source>
        <dbReference type="ARBA" id="ARBA00023284"/>
    </source>
</evidence>
<proteinExistence type="inferred from homology"/>
<dbReference type="GO" id="GO:0033554">
    <property type="term" value="P:cellular response to stress"/>
    <property type="evidence" value="ECO:0007669"/>
    <property type="project" value="TreeGrafter"/>
</dbReference>
<dbReference type="FunFam" id="3.40.30.10:FF:000011">
    <property type="entry name" value="Peroxiredoxin PRX1"/>
    <property type="match status" value="1"/>
</dbReference>
<feature type="disulfide bond" description="Interchain (with Cys-47); in linked form" evidence="8">
    <location>
        <position position="208"/>
    </location>
</feature>
<dbReference type="InterPro" id="IPR050217">
    <property type="entry name" value="Peroxiredoxin"/>
</dbReference>
<dbReference type="PROSITE" id="PS51352">
    <property type="entry name" value="THIOREDOXIN_2"/>
    <property type="match status" value="1"/>
</dbReference>
<dbReference type="HAMAP" id="MF_00401">
    <property type="entry name" value="Peroxiredoxin"/>
    <property type="match status" value="1"/>
</dbReference>
<dbReference type="InterPro" id="IPR045020">
    <property type="entry name" value="PRX_1cys"/>
</dbReference>
<evidence type="ECO:0000256" key="8">
    <source>
        <dbReference type="HAMAP-Rule" id="MF_00401"/>
    </source>
</evidence>
<dbReference type="GO" id="GO:0006979">
    <property type="term" value="P:response to oxidative stress"/>
    <property type="evidence" value="ECO:0007669"/>
    <property type="project" value="TreeGrafter"/>
</dbReference>
<feature type="active site" description="Cysteine sulfenic acid (-SOH) intermediate; for peroxidase activity" evidence="9">
    <location>
        <position position="47"/>
    </location>
</feature>
<sequence>MGTLPLIGDKFPEITVQTTYGPKKLPDDYKGKWLILFSHPGDFTPVCTTEFVSFAKNYDTFQALNTDLLGLSVDQVQPHMKWVQWIEQNLKQPIPFPIIADSLGMTASKLGMIQPTRKTATVRAVFFVDPTGTIRLILYYPLEIGRNINEIIRALVALQVGDANKVALPANWPNNELIGNKGIISPPTDIPTAEKCEGEYTCYDWWFCYKDIDFKLPPVSK</sequence>
<comment type="catalytic activity">
    <reaction evidence="8">
        <text>a hydroperoxide + [thioredoxin]-dithiol = an alcohol + [thioredoxin]-disulfide + H2O</text>
        <dbReference type="Rhea" id="RHEA:62620"/>
        <dbReference type="Rhea" id="RHEA-COMP:10698"/>
        <dbReference type="Rhea" id="RHEA-COMP:10700"/>
        <dbReference type="ChEBI" id="CHEBI:15377"/>
        <dbReference type="ChEBI" id="CHEBI:29950"/>
        <dbReference type="ChEBI" id="CHEBI:30879"/>
        <dbReference type="ChEBI" id="CHEBI:35924"/>
        <dbReference type="ChEBI" id="CHEBI:50058"/>
        <dbReference type="EC" id="1.11.1.24"/>
    </reaction>
</comment>
<evidence type="ECO:0000256" key="7">
    <source>
        <dbReference type="ARBA" id="ARBA00025719"/>
    </source>
</evidence>
<comment type="similarity">
    <text evidence="1">Belongs to the peroxiredoxin family. AhpC/Prx1 subfamily.</text>
</comment>
<evidence type="ECO:0000256" key="1">
    <source>
        <dbReference type="ARBA" id="ARBA00009796"/>
    </source>
</evidence>
<dbReference type="PIRSF" id="PIRSF000239">
    <property type="entry name" value="AHPC"/>
    <property type="match status" value="1"/>
</dbReference>
<evidence type="ECO:0000313" key="12">
    <source>
        <dbReference type="Proteomes" id="UP000655830"/>
    </source>
</evidence>
<comment type="similarity">
    <text evidence="7 8">Belongs to the peroxiredoxin family. Prx6 subfamily.</text>
</comment>
<dbReference type="InterPro" id="IPR022915">
    <property type="entry name" value="Peroxiredoxin_TDXH"/>
</dbReference>
<dbReference type="AlphaFoldDB" id="A0A926EJX9"/>
<keyword evidence="3 8" id="KW-0575">Peroxidase</keyword>
<comment type="subcellular location">
    <subcellularLocation>
        <location evidence="8">Cytoplasm</location>
    </subcellularLocation>
</comment>
<dbReference type="InterPro" id="IPR024706">
    <property type="entry name" value="Peroxiredoxin_AhpC-typ"/>
</dbReference>
<feature type="disulfide bond" description="Alternate" evidence="8">
    <location>
        <begin position="202"/>
        <end position="208"/>
    </location>
</feature>
<keyword evidence="5 8" id="KW-0560">Oxidoreductase</keyword>
<feature type="disulfide bond" description="Interchain (with Cys-208); in linked form" evidence="8">
    <location>
        <position position="47"/>
    </location>
</feature>
<organism evidence="11 12">
    <name type="scientific">Zhenhengia yiwuensis</name>
    <dbReference type="NCBI Taxonomy" id="2763666"/>
    <lineage>
        <taxon>Bacteria</taxon>
        <taxon>Bacillati</taxon>
        <taxon>Bacillota</taxon>
        <taxon>Clostridia</taxon>
        <taxon>Lachnospirales</taxon>
        <taxon>Lachnospiraceae</taxon>
        <taxon>Zhenhengia</taxon>
    </lineage>
</organism>
<protein>
    <recommendedName>
        <fullName evidence="8">Peroxiredoxin</fullName>
        <ecNumber evidence="8">1.11.1.24</ecNumber>
    </recommendedName>
    <alternativeName>
        <fullName evidence="8">Thioredoxin peroxidase</fullName>
    </alternativeName>
    <alternativeName>
        <fullName evidence="8">Thioredoxin-dependent peroxiredoxin</fullName>
    </alternativeName>
</protein>
<dbReference type="PANTHER" id="PTHR10681">
    <property type="entry name" value="THIOREDOXIN PEROXIDASE"/>
    <property type="match status" value="1"/>
</dbReference>
<dbReference type="GO" id="GO:0005829">
    <property type="term" value="C:cytosol"/>
    <property type="evidence" value="ECO:0007669"/>
    <property type="project" value="TreeGrafter"/>
</dbReference>